<sequence>MKYTTVLLSLLAVATAVSVPNYDGPNVKAVDARKVADDEYGTSNGGGPANALEARRRTHHYFGNNNNKTTNQTSDASDLVSLAVGVLVTTFSLVRQTQLEVMFFKAYPRQ</sequence>
<proteinExistence type="predicted"/>
<gene>
    <name evidence="2" type="ORF">NEMBOFW57_000122</name>
</gene>
<feature type="chain" id="PRO_5042216846" description="RxLR effector protein" evidence="1">
    <location>
        <begin position="17"/>
        <end position="110"/>
    </location>
</feature>
<accession>A0AAD4EZA4</accession>
<protein>
    <recommendedName>
        <fullName evidence="4">RxLR effector protein</fullName>
    </recommendedName>
</protein>
<dbReference type="EMBL" id="JAHCVI010000001">
    <property type="protein sequence ID" value="KAG7290125.1"/>
    <property type="molecule type" value="Genomic_DNA"/>
</dbReference>
<keyword evidence="3" id="KW-1185">Reference proteome</keyword>
<comment type="caution">
    <text evidence="2">The sequence shown here is derived from an EMBL/GenBank/DDBJ whole genome shotgun (WGS) entry which is preliminary data.</text>
</comment>
<dbReference type="AlphaFoldDB" id="A0AAD4EZA4"/>
<feature type="signal peptide" evidence="1">
    <location>
        <begin position="1"/>
        <end position="16"/>
    </location>
</feature>
<organism evidence="2 3">
    <name type="scientific">Staphylotrichum longicolle</name>
    <dbReference type="NCBI Taxonomy" id="669026"/>
    <lineage>
        <taxon>Eukaryota</taxon>
        <taxon>Fungi</taxon>
        <taxon>Dikarya</taxon>
        <taxon>Ascomycota</taxon>
        <taxon>Pezizomycotina</taxon>
        <taxon>Sordariomycetes</taxon>
        <taxon>Sordariomycetidae</taxon>
        <taxon>Sordariales</taxon>
        <taxon>Chaetomiaceae</taxon>
        <taxon>Staphylotrichum</taxon>
    </lineage>
</organism>
<name>A0AAD4EZA4_9PEZI</name>
<dbReference type="Proteomes" id="UP001197093">
    <property type="component" value="Unassembled WGS sequence"/>
</dbReference>
<evidence type="ECO:0008006" key="4">
    <source>
        <dbReference type="Google" id="ProtNLM"/>
    </source>
</evidence>
<evidence type="ECO:0000256" key="1">
    <source>
        <dbReference type="SAM" id="SignalP"/>
    </source>
</evidence>
<reference evidence="2" key="1">
    <citation type="submission" date="2023-02" db="EMBL/GenBank/DDBJ databases">
        <authorList>
            <person name="Palmer J.M."/>
        </authorList>
    </citation>
    <scope>NUCLEOTIDE SEQUENCE</scope>
    <source>
        <strain evidence="2">FW57</strain>
    </source>
</reference>
<evidence type="ECO:0000313" key="3">
    <source>
        <dbReference type="Proteomes" id="UP001197093"/>
    </source>
</evidence>
<evidence type="ECO:0000313" key="2">
    <source>
        <dbReference type="EMBL" id="KAG7290125.1"/>
    </source>
</evidence>
<keyword evidence="1" id="KW-0732">Signal</keyword>